<dbReference type="Proteomes" id="UP000234681">
    <property type="component" value="Chromosome 10"/>
</dbReference>
<evidence type="ECO:0000313" key="1">
    <source>
        <dbReference type="EMBL" id="EDM06816.1"/>
    </source>
</evidence>
<sequence>MWTAEFLVLRGSSHLEPWAGQGCLHSTLCMRIWI</sequence>
<name>A6HLB1_RAT</name>
<evidence type="ECO:0000313" key="2">
    <source>
        <dbReference type="Proteomes" id="UP000234681"/>
    </source>
</evidence>
<protein>
    <submittedName>
        <fullName evidence="1">RCG32991, isoform CRA_b</fullName>
    </submittedName>
</protein>
<gene>
    <name evidence="1" type="ORF">rCG_32991</name>
</gene>
<reference evidence="1 2" key="1">
    <citation type="submission" date="2005-07" db="EMBL/GenBank/DDBJ databases">
        <authorList>
            <person name="Mural R.J."/>
            <person name="Li P.W."/>
            <person name="Adams M.D."/>
            <person name="Amanatides P.G."/>
            <person name="Baden-Tillson H."/>
            <person name="Barnstead M."/>
            <person name="Chin S.H."/>
            <person name="Dew I."/>
            <person name="Evans C.A."/>
            <person name="Ferriera S."/>
            <person name="Flanigan M."/>
            <person name="Fosler C."/>
            <person name="Glodek A."/>
            <person name="Gu Z."/>
            <person name="Holt R.A."/>
            <person name="Jennings D."/>
            <person name="Kraft C.L."/>
            <person name="Lu F."/>
            <person name="Nguyen T."/>
            <person name="Nusskern D.R."/>
            <person name="Pfannkoch C.M."/>
            <person name="Sitter C."/>
            <person name="Sutton G.G."/>
            <person name="Venter J.C."/>
            <person name="Wang Z."/>
            <person name="Woodage T."/>
            <person name="Zheng X.H."/>
            <person name="Zhong F."/>
        </authorList>
    </citation>
    <scope>NUCLEOTIDE SEQUENCE [LARGE SCALE GENOMIC DNA]</scope>
    <source>
        <strain>BN</strain>
        <strain evidence="2">Sprague-Dawley</strain>
    </source>
</reference>
<proteinExistence type="predicted"/>
<organism evidence="1 2">
    <name type="scientific">Rattus norvegicus</name>
    <name type="common">Rat</name>
    <dbReference type="NCBI Taxonomy" id="10116"/>
    <lineage>
        <taxon>Eukaryota</taxon>
        <taxon>Metazoa</taxon>
        <taxon>Chordata</taxon>
        <taxon>Craniata</taxon>
        <taxon>Vertebrata</taxon>
        <taxon>Euteleostomi</taxon>
        <taxon>Mammalia</taxon>
        <taxon>Eutheria</taxon>
        <taxon>Euarchontoglires</taxon>
        <taxon>Glires</taxon>
        <taxon>Rodentia</taxon>
        <taxon>Myomorpha</taxon>
        <taxon>Muroidea</taxon>
        <taxon>Muridae</taxon>
        <taxon>Murinae</taxon>
        <taxon>Rattus</taxon>
    </lineage>
</organism>
<dbReference type="AlphaFoldDB" id="A6HLB1"/>
<accession>A6HLB1</accession>
<dbReference type="EMBL" id="CH473948">
    <property type="protein sequence ID" value="EDM06816.1"/>
    <property type="molecule type" value="Genomic_DNA"/>
</dbReference>